<dbReference type="Gene3D" id="3.40.630.30">
    <property type="match status" value="1"/>
</dbReference>
<dbReference type="EMBL" id="DVIU01000035">
    <property type="protein sequence ID" value="HIS35320.1"/>
    <property type="molecule type" value="Genomic_DNA"/>
</dbReference>
<dbReference type="Proteomes" id="UP000823928">
    <property type="component" value="Unassembled WGS sequence"/>
</dbReference>
<evidence type="ECO:0000313" key="1">
    <source>
        <dbReference type="EMBL" id="HIS35320.1"/>
    </source>
</evidence>
<accession>A0A9D1EWS7</accession>
<protein>
    <submittedName>
        <fullName evidence="1">Uncharacterized protein</fullName>
    </submittedName>
</protein>
<reference evidence="1" key="2">
    <citation type="journal article" date="2021" name="PeerJ">
        <title>Extensive microbial diversity within the chicken gut microbiome revealed by metagenomics and culture.</title>
        <authorList>
            <person name="Gilroy R."/>
            <person name="Ravi A."/>
            <person name="Getino M."/>
            <person name="Pursley I."/>
            <person name="Horton D.L."/>
            <person name="Alikhan N.F."/>
            <person name="Baker D."/>
            <person name="Gharbi K."/>
            <person name="Hall N."/>
            <person name="Watson M."/>
            <person name="Adriaenssens E.M."/>
            <person name="Foster-Nyarko E."/>
            <person name="Jarju S."/>
            <person name="Secka A."/>
            <person name="Antonio M."/>
            <person name="Oren A."/>
            <person name="Chaudhuri R.R."/>
            <person name="La Ragione R."/>
            <person name="Hildebrand F."/>
            <person name="Pallen M.J."/>
        </authorList>
    </citation>
    <scope>NUCLEOTIDE SEQUENCE</scope>
    <source>
        <strain evidence="1">6276</strain>
    </source>
</reference>
<name>A0A9D1EWS7_9BACT</name>
<comment type="caution">
    <text evidence="1">The sequence shown here is derived from an EMBL/GenBank/DDBJ whole genome shotgun (WGS) entry which is preliminary data.</text>
</comment>
<reference evidence="1" key="1">
    <citation type="submission" date="2020-10" db="EMBL/GenBank/DDBJ databases">
        <authorList>
            <person name="Gilroy R."/>
        </authorList>
    </citation>
    <scope>NUCLEOTIDE SEQUENCE</scope>
    <source>
        <strain evidence="1">6276</strain>
    </source>
</reference>
<gene>
    <name evidence="1" type="ORF">IAC10_01630</name>
</gene>
<dbReference type="AlphaFoldDB" id="A0A9D1EWS7"/>
<dbReference type="InterPro" id="IPR016181">
    <property type="entry name" value="Acyl_CoA_acyltransferase"/>
</dbReference>
<evidence type="ECO:0000313" key="2">
    <source>
        <dbReference type="Proteomes" id="UP000823928"/>
    </source>
</evidence>
<sequence>MNINFLASVKLVKIPARLIYGNGLKFNMADTRSGKYLGKMKVTPMTLVNNPFYKNSKPIKSLYINDLWIIPFARRHNAGAEFVKFAKYLSKKNNCEGRIYTLAYNYENPGTPPHKFWRKMGFASTSKEENLILDEAIKNHASIPADMCMGTTMFLEKF</sequence>
<organism evidence="1 2">
    <name type="scientific">Candidatus Scatousia excrementigallinarum</name>
    <dbReference type="NCBI Taxonomy" id="2840935"/>
    <lineage>
        <taxon>Bacteria</taxon>
        <taxon>Candidatus Scatousia</taxon>
    </lineage>
</organism>
<dbReference type="SUPFAM" id="SSF55729">
    <property type="entry name" value="Acyl-CoA N-acyltransferases (Nat)"/>
    <property type="match status" value="1"/>
</dbReference>
<proteinExistence type="predicted"/>